<keyword evidence="1 2" id="KW-0732">Signal</keyword>
<dbReference type="SUPFAM" id="SSF53850">
    <property type="entry name" value="Periplasmic binding protein-like II"/>
    <property type="match status" value="1"/>
</dbReference>
<evidence type="ECO:0000313" key="4">
    <source>
        <dbReference type="Proteomes" id="UP001169027"/>
    </source>
</evidence>
<dbReference type="Proteomes" id="UP001169027">
    <property type="component" value="Unassembled WGS sequence"/>
</dbReference>
<keyword evidence="4" id="KW-1185">Reference proteome</keyword>
<dbReference type="Pfam" id="PF13416">
    <property type="entry name" value="SBP_bac_8"/>
    <property type="match status" value="1"/>
</dbReference>
<feature type="signal peptide" evidence="2">
    <location>
        <begin position="1"/>
        <end position="33"/>
    </location>
</feature>
<dbReference type="RefSeq" id="WP_301802309.1">
    <property type="nucleotide sequence ID" value="NZ_JAUJZH010000001.1"/>
</dbReference>
<evidence type="ECO:0000256" key="1">
    <source>
        <dbReference type="ARBA" id="ARBA00022729"/>
    </source>
</evidence>
<name>A0ABT8RVY8_9BURK</name>
<sequence>MSSARIALRLTVRRSLFTVAAAAALMASGVAGAQTKTLYIGMNGGTMEKAYTQYVFPAFEKLNNVKVVVVPGTSSDILAKAQANKERPQMHVMFLDDGVMVRAIGMGLCEKQRPSAALNEIYPAARFKGDMASGVSLGMTGLAYNAKMFKEKGWAAPTSWMDLADAKFKGKVVFQSVSASSFGLHGFLMFNRIQGGTDQNVEPGFKAWPTTIGPNVLEYIPSSAKISEMVQTGEAAIFPLTPTAVAALKVKGIPVEYANPKEGAVVLMVGQCVIANNSEPELAQKLAEFLLSPLAQANVLQYGSQIPTNPKAPAVGEGVAQVAAINGYMKTAVTVDWESINANRPAWNARWNKTIER</sequence>
<accession>A0ABT8RVY8</accession>
<evidence type="ECO:0000313" key="3">
    <source>
        <dbReference type="EMBL" id="MDO1530746.1"/>
    </source>
</evidence>
<comment type="caution">
    <text evidence="3">The sequence shown here is derived from an EMBL/GenBank/DDBJ whole genome shotgun (WGS) entry which is preliminary data.</text>
</comment>
<evidence type="ECO:0000256" key="2">
    <source>
        <dbReference type="SAM" id="SignalP"/>
    </source>
</evidence>
<dbReference type="CDD" id="cd13589">
    <property type="entry name" value="PBP2_polyamine_RpCGA009"/>
    <property type="match status" value="1"/>
</dbReference>
<dbReference type="Gene3D" id="3.40.190.10">
    <property type="entry name" value="Periplasmic binding protein-like II"/>
    <property type="match status" value="2"/>
</dbReference>
<protein>
    <submittedName>
        <fullName evidence="3">ABC transporter substrate-binding protein</fullName>
    </submittedName>
</protein>
<dbReference type="EMBL" id="JAUKVY010000001">
    <property type="protein sequence ID" value="MDO1530746.1"/>
    <property type="molecule type" value="Genomic_DNA"/>
</dbReference>
<dbReference type="PANTHER" id="PTHR30006:SF2">
    <property type="entry name" value="ABC TRANSPORTER SUBSTRATE-BINDING PROTEIN"/>
    <property type="match status" value="1"/>
</dbReference>
<organism evidence="3 4">
    <name type="scientific">Variovorax ginsengisoli</name>
    <dbReference type="NCBI Taxonomy" id="363844"/>
    <lineage>
        <taxon>Bacteria</taxon>
        <taxon>Pseudomonadati</taxon>
        <taxon>Pseudomonadota</taxon>
        <taxon>Betaproteobacteria</taxon>
        <taxon>Burkholderiales</taxon>
        <taxon>Comamonadaceae</taxon>
        <taxon>Variovorax</taxon>
    </lineage>
</organism>
<dbReference type="InterPro" id="IPR006059">
    <property type="entry name" value="SBP"/>
</dbReference>
<feature type="chain" id="PRO_5045880832" evidence="2">
    <location>
        <begin position="34"/>
        <end position="357"/>
    </location>
</feature>
<gene>
    <name evidence="3" type="ORF">Q2T77_00475</name>
</gene>
<dbReference type="PANTHER" id="PTHR30006">
    <property type="entry name" value="THIAMINE-BINDING PERIPLASMIC PROTEIN-RELATED"/>
    <property type="match status" value="1"/>
</dbReference>
<proteinExistence type="predicted"/>
<reference evidence="3" key="1">
    <citation type="submission" date="2023-06" db="EMBL/GenBank/DDBJ databases">
        <authorList>
            <person name="Jiang Y."/>
            <person name="Liu Q."/>
        </authorList>
    </citation>
    <scope>NUCLEOTIDE SEQUENCE</scope>
    <source>
        <strain evidence="3">CGMCC 1.12090</strain>
    </source>
</reference>